<gene>
    <name evidence="2" type="ORF">C0Q70_12813</name>
</gene>
<accession>A0A2T7P2K2</accession>
<protein>
    <submittedName>
        <fullName evidence="2">Uncharacterized protein</fullName>
    </submittedName>
</protein>
<name>A0A2T7P2K2_POMCA</name>
<evidence type="ECO:0000313" key="3">
    <source>
        <dbReference type="Proteomes" id="UP000245119"/>
    </source>
</evidence>
<proteinExistence type="predicted"/>
<organism evidence="2 3">
    <name type="scientific">Pomacea canaliculata</name>
    <name type="common">Golden apple snail</name>
    <dbReference type="NCBI Taxonomy" id="400727"/>
    <lineage>
        <taxon>Eukaryota</taxon>
        <taxon>Metazoa</taxon>
        <taxon>Spiralia</taxon>
        <taxon>Lophotrochozoa</taxon>
        <taxon>Mollusca</taxon>
        <taxon>Gastropoda</taxon>
        <taxon>Caenogastropoda</taxon>
        <taxon>Architaenioglossa</taxon>
        <taxon>Ampullarioidea</taxon>
        <taxon>Ampullariidae</taxon>
        <taxon>Pomacea</taxon>
    </lineage>
</organism>
<dbReference type="Proteomes" id="UP000245119">
    <property type="component" value="Linkage Group LG7"/>
</dbReference>
<dbReference type="AlphaFoldDB" id="A0A2T7P2K2"/>
<feature type="compositionally biased region" description="Polar residues" evidence="1">
    <location>
        <begin position="284"/>
        <end position="294"/>
    </location>
</feature>
<evidence type="ECO:0000256" key="1">
    <source>
        <dbReference type="SAM" id="MobiDB-lite"/>
    </source>
</evidence>
<sequence length="607" mass="67454">MNADHLPPASRGREVTPAVLEALRKWWTVVTSSQLGDQARVSDSFYETLIARLCGPGTNSSVKISSEMSLVVGKTPHDAAYNTARLYEEHIYWRSNTHGLIAMTHGLQPPWCLAGLLSALVVPSHLLVSSSMGYLVEFVKLCQLDGTSRGHESRANPGTGDRIQAFIHILGRDPAYWQQRILEGHDVYVVSLWPGSDAVSYFIVQQIRKTLPDDNSRDRVKYVSGSLEQVMDVLRKAVSHSADQATEEQQAPDRPSRPADQVQQTNEEQTEVRASESPEVEVDGSSTSPRSRGQQKSRKGEPPPLLLLDEAPWFFPYFLKTVDSQLGDWPVWAASVYRMPRTLTSFTEAMMTRSLRCPPTVVREVKTGPAYATRAMAEYCTEEAAVVVGLPPQTDGPPVLRISHASHRALSILQCETCGHELAKCLTQFLQIGTEEFKGTEAKRLRFRDVLISGHVRFEDDDHTTASENDPSTVFVADVFEPGVTLRPEAHRKCLDDVGKARDLYPAPITRAALFRTLASRGLPLEVIGRDDPCRSRKLATPTDDVMQVAEPQLVVGLERDVVVYVGSAELRETFPRYVDPWLDVVSRCRSQLIVLGDVEGTEAWLS</sequence>
<keyword evidence="3" id="KW-1185">Reference proteome</keyword>
<comment type="caution">
    <text evidence="2">The sequence shown here is derived from an EMBL/GenBank/DDBJ whole genome shotgun (WGS) entry which is preliminary data.</text>
</comment>
<feature type="region of interest" description="Disordered" evidence="1">
    <location>
        <begin position="238"/>
        <end position="304"/>
    </location>
</feature>
<dbReference type="OrthoDB" id="10606570at2759"/>
<reference evidence="2 3" key="1">
    <citation type="submission" date="2018-04" db="EMBL/GenBank/DDBJ databases">
        <title>The genome of golden apple snail Pomacea canaliculata provides insight into stress tolerance and invasive adaptation.</title>
        <authorList>
            <person name="Liu C."/>
            <person name="Liu B."/>
            <person name="Ren Y."/>
            <person name="Zhang Y."/>
            <person name="Wang H."/>
            <person name="Li S."/>
            <person name="Jiang F."/>
            <person name="Yin L."/>
            <person name="Zhang G."/>
            <person name="Qian W."/>
            <person name="Fan W."/>
        </authorList>
    </citation>
    <scope>NUCLEOTIDE SEQUENCE [LARGE SCALE GENOMIC DNA]</scope>
    <source>
        <strain evidence="2">SZHN2017</strain>
        <tissue evidence="2">Muscle</tissue>
    </source>
</reference>
<dbReference type="EMBL" id="PZQS01000007">
    <property type="protein sequence ID" value="PVD27646.1"/>
    <property type="molecule type" value="Genomic_DNA"/>
</dbReference>
<evidence type="ECO:0000313" key="2">
    <source>
        <dbReference type="EMBL" id="PVD27646.1"/>
    </source>
</evidence>